<feature type="non-terminal residue" evidence="13">
    <location>
        <position position="1"/>
    </location>
</feature>
<dbReference type="PANTHER" id="PTHR24039:SF58">
    <property type="entry name" value="EGF-LIKE DOMAIN-CONTAINING PROTEIN"/>
    <property type="match status" value="1"/>
</dbReference>
<evidence type="ECO:0000256" key="1">
    <source>
        <dbReference type="ARBA" id="ARBA00004370"/>
    </source>
</evidence>
<feature type="disulfide bond" evidence="12">
    <location>
        <begin position="488"/>
        <end position="498"/>
    </location>
</feature>
<dbReference type="OrthoDB" id="4405280at2759"/>
<dbReference type="InterPro" id="IPR000152">
    <property type="entry name" value="EGF-type_Asp/Asn_hydroxyl_site"/>
</dbReference>
<keyword evidence="5" id="KW-0812">Transmembrane</keyword>
<keyword evidence="6" id="KW-0732">Signal</keyword>
<evidence type="ECO:0000256" key="2">
    <source>
        <dbReference type="ARBA" id="ARBA00004613"/>
    </source>
</evidence>
<dbReference type="FunFam" id="2.10.25.10:FF:000014">
    <property type="entry name" value="Latent-transforming growth factor beta-binding protein 3"/>
    <property type="match status" value="1"/>
</dbReference>
<dbReference type="PROSITE" id="PS00022">
    <property type="entry name" value="EGF_1"/>
    <property type="match status" value="1"/>
</dbReference>
<evidence type="ECO:0000313" key="14">
    <source>
        <dbReference type="Proteomes" id="UP001152795"/>
    </source>
</evidence>
<dbReference type="InterPro" id="IPR009030">
    <property type="entry name" value="Growth_fac_rcpt_cys_sf"/>
</dbReference>
<comment type="caution">
    <text evidence="12">Lacks conserved residue(s) required for the propagation of feature annotation.</text>
</comment>
<dbReference type="InterPro" id="IPR000742">
    <property type="entry name" value="EGF"/>
</dbReference>
<sequence>WGFGDPHYDNMDRMNYTFNGCGKYMFLDTENSAIQIQVKFTQATGAGLGTVISAIILKIADVSPIQINLKLGGGMLFLVNKVEFAGASSFGTSPTLIEDRVSVIKPQDNLLRITSGGTGITVRDEKNHLIVTIVLDDALFGKTKGLMGNWSGNTNDDWLLPNGTILPPPLTDEQIHFDFGEKWNLSASDDLFVNTSADVGFFCDVNYMPIFVNNFTFPNASFEASAREICGGNTECLFDIAATLSEEFGQATLNNSAAIKSDNEVIENLPPEFDVEEAVFNLTLGSLFEYTLSATDANGDTLSIRAAGLPAGANTASSGNSLTFSWQPDNANSFKVSFIVTDSKNASTSLVPTINMCACQNGGTCFIAESTGINALTVQGYNILECRCAIGYEGNVCQDVKNFCVTQSGSPCHPQVNCTNSPTGYICGPCPTGFGGDGQNCSDINECEKNTHNCQMLCVNNAGSFECQCNSGYQLNPDKRNCDDIDECVTGHECLHTCTNTVGSYTCSCLENFEVDSTDSRNCIPKTPCTGSNDCQQVCYVDESTQAKAEVCSCNRGYRLHEDGRRCTDIDECADSTHRCSQTCTNTQGSYTCSCVNGYTLQSDTISCEDNNECIDNPGSCDSNVGEKCYNLPGIFKCDCNDNQGLVRINGTCQVPTNSTAQVVEPAPTPPDATQAQISNAVQFRVYGFQSSQYVKQTHSTFKQALASALTRYCNANEERRTECGLSGRGFTFTELNIHRIPNHPQDDGNDALVSFYALYPNGTQNSDGVPVPLGALFNAWSEQLSTIKKDTNLDLMVTTEAETGSNTKSDDLDWPLVLGVSIAGILLLVLGVCVLVLACAKRNTGGFPPQHDFYERSRWSFGEQPSQYSITGESHPGFDEDGLPVEVGTNYGSGTYGVQERQGSAYYN</sequence>
<organism evidence="13 14">
    <name type="scientific">Paramuricea clavata</name>
    <name type="common">Red gorgonian</name>
    <name type="synonym">Violescent sea-whip</name>
    <dbReference type="NCBI Taxonomy" id="317549"/>
    <lineage>
        <taxon>Eukaryota</taxon>
        <taxon>Metazoa</taxon>
        <taxon>Cnidaria</taxon>
        <taxon>Anthozoa</taxon>
        <taxon>Octocorallia</taxon>
        <taxon>Malacalcyonacea</taxon>
        <taxon>Plexauridae</taxon>
        <taxon>Paramuricea</taxon>
    </lineage>
</organism>
<gene>
    <name evidence="13" type="ORF">PACLA_8A068193</name>
</gene>
<evidence type="ECO:0000256" key="12">
    <source>
        <dbReference type="PROSITE-ProRule" id="PRU00076"/>
    </source>
</evidence>
<keyword evidence="7" id="KW-0677">Repeat</keyword>
<dbReference type="GO" id="GO:0016020">
    <property type="term" value="C:membrane"/>
    <property type="evidence" value="ECO:0007669"/>
    <property type="project" value="UniProtKB-SubCell"/>
</dbReference>
<keyword evidence="8" id="KW-1133">Transmembrane helix</keyword>
<dbReference type="CDD" id="cd00054">
    <property type="entry name" value="EGF_CA"/>
    <property type="match status" value="1"/>
</dbReference>
<evidence type="ECO:0000256" key="3">
    <source>
        <dbReference type="ARBA" id="ARBA00022525"/>
    </source>
</evidence>
<dbReference type="InterPro" id="IPR013783">
    <property type="entry name" value="Ig-like_fold"/>
</dbReference>
<dbReference type="InterPro" id="IPR001881">
    <property type="entry name" value="EGF-like_Ca-bd_dom"/>
</dbReference>
<protein>
    <submittedName>
        <fullName evidence="13">Mucin isoform X1</fullName>
    </submittedName>
</protein>
<dbReference type="SMART" id="SM00179">
    <property type="entry name" value="EGF_CA"/>
    <property type="match status" value="5"/>
</dbReference>
<evidence type="ECO:0000256" key="11">
    <source>
        <dbReference type="ARBA" id="ARBA00023180"/>
    </source>
</evidence>
<dbReference type="FunFam" id="2.10.25.10:FF:000010">
    <property type="entry name" value="Pro-epidermal growth factor"/>
    <property type="match status" value="1"/>
</dbReference>
<dbReference type="GO" id="GO:0005576">
    <property type="term" value="C:extracellular region"/>
    <property type="evidence" value="ECO:0007669"/>
    <property type="project" value="UniProtKB-SubCell"/>
</dbReference>
<dbReference type="Pfam" id="PF00094">
    <property type="entry name" value="VWD"/>
    <property type="match status" value="1"/>
</dbReference>
<dbReference type="PROSITE" id="PS50026">
    <property type="entry name" value="EGF_3"/>
    <property type="match status" value="4"/>
</dbReference>
<keyword evidence="14" id="KW-1185">Reference proteome</keyword>
<dbReference type="EMBL" id="CACRXK020001571">
    <property type="protein sequence ID" value="CAB3989927.1"/>
    <property type="molecule type" value="Genomic_DNA"/>
</dbReference>
<keyword evidence="9" id="KW-0472">Membrane</keyword>
<reference evidence="13" key="1">
    <citation type="submission" date="2020-04" db="EMBL/GenBank/DDBJ databases">
        <authorList>
            <person name="Alioto T."/>
            <person name="Alioto T."/>
            <person name="Gomez Garrido J."/>
        </authorList>
    </citation>
    <scope>NUCLEOTIDE SEQUENCE</scope>
    <source>
        <strain evidence="13">A484AB</strain>
    </source>
</reference>
<evidence type="ECO:0000256" key="9">
    <source>
        <dbReference type="ARBA" id="ARBA00023136"/>
    </source>
</evidence>
<keyword evidence="4 12" id="KW-0245">EGF-like domain</keyword>
<dbReference type="SUPFAM" id="SSF49313">
    <property type="entry name" value="Cadherin-like"/>
    <property type="match status" value="1"/>
</dbReference>
<evidence type="ECO:0000256" key="6">
    <source>
        <dbReference type="ARBA" id="ARBA00022729"/>
    </source>
</evidence>
<dbReference type="Gene3D" id="2.10.25.10">
    <property type="entry name" value="Laminin"/>
    <property type="match status" value="6"/>
</dbReference>
<dbReference type="SMART" id="SM00181">
    <property type="entry name" value="EGF"/>
    <property type="match status" value="7"/>
</dbReference>
<evidence type="ECO:0000256" key="8">
    <source>
        <dbReference type="ARBA" id="ARBA00022989"/>
    </source>
</evidence>
<keyword evidence="10 12" id="KW-1015">Disulfide bond</keyword>
<evidence type="ECO:0000256" key="7">
    <source>
        <dbReference type="ARBA" id="ARBA00022737"/>
    </source>
</evidence>
<feature type="disulfide bond" evidence="12">
    <location>
        <begin position="388"/>
        <end position="397"/>
    </location>
</feature>
<dbReference type="PANTHER" id="PTHR24039">
    <property type="entry name" value="FIBRILLIN-RELATED"/>
    <property type="match status" value="1"/>
</dbReference>
<accession>A0A7D9DPN8</accession>
<dbReference type="Proteomes" id="UP001152795">
    <property type="component" value="Unassembled WGS sequence"/>
</dbReference>
<dbReference type="PROSITE" id="PS00010">
    <property type="entry name" value="ASX_HYDROXYL"/>
    <property type="match status" value="3"/>
</dbReference>
<comment type="caution">
    <text evidence="13">The sequence shown here is derived from an EMBL/GenBank/DDBJ whole genome shotgun (WGS) entry which is preliminary data.</text>
</comment>
<dbReference type="AlphaFoldDB" id="A0A7D9DPN8"/>
<name>A0A7D9DPN8_PARCT</name>
<dbReference type="SUPFAM" id="SSF57184">
    <property type="entry name" value="Growth factor receptor domain"/>
    <property type="match status" value="2"/>
</dbReference>
<dbReference type="InterPro" id="IPR015919">
    <property type="entry name" value="Cadherin-like_sf"/>
</dbReference>
<evidence type="ECO:0000256" key="4">
    <source>
        <dbReference type="ARBA" id="ARBA00022536"/>
    </source>
</evidence>
<dbReference type="Pfam" id="PF07645">
    <property type="entry name" value="EGF_CA"/>
    <property type="match status" value="3"/>
</dbReference>
<dbReference type="InterPro" id="IPR056619">
    <property type="entry name" value="C8-3_MUC4"/>
</dbReference>
<dbReference type="Gene3D" id="2.60.40.10">
    <property type="entry name" value="Immunoglobulins"/>
    <property type="match status" value="1"/>
</dbReference>
<dbReference type="Pfam" id="PF05345">
    <property type="entry name" value="He_PIG"/>
    <property type="match status" value="1"/>
</dbReference>
<dbReference type="PROSITE" id="PS01186">
    <property type="entry name" value="EGF_2"/>
    <property type="match status" value="3"/>
</dbReference>
<dbReference type="PROSITE" id="PS01187">
    <property type="entry name" value="EGF_CA"/>
    <property type="match status" value="2"/>
</dbReference>
<keyword evidence="3" id="KW-0964">Secreted</keyword>
<evidence type="ECO:0000256" key="10">
    <source>
        <dbReference type="ARBA" id="ARBA00023157"/>
    </source>
</evidence>
<keyword evidence="11" id="KW-0325">Glycoprotein</keyword>
<dbReference type="InterPro" id="IPR049883">
    <property type="entry name" value="NOTCH1_EGF-like"/>
</dbReference>
<proteinExistence type="predicted"/>
<dbReference type="PROSITE" id="PS51233">
    <property type="entry name" value="VWFD"/>
    <property type="match status" value="1"/>
</dbReference>
<dbReference type="GO" id="GO:0005509">
    <property type="term" value="F:calcium ion binding"/>
    <property type="evidence" value="ECO:0007669"/>
    <property type="project" value="InterPro"/>
</dbReference>
<comment type="subcellular location">
    <subcellularLocation>
        <location evidence="1">Membrane</location>
    </subcellularLocation>
    <subcellularLocation>
        <location evidence="2">Secreted</location>
    </subcellularLocation>
</comment>
<evidence type="ECO:0000256" key="5">
    <source>
        <dbReference type="ARBA" id="ARBA00022692"/>
    </source>
</evidence>
<evidence type="ECO:0000313" key="13">
    <source>
        <dbReference type="EMBL" id="CAB3989927.1"/>
    </source>
</evidence>
<dbReference type="Pfam" id="PF23263">
    <property type="entry name" value="C8-3_MUC4"/>
    <property type="match status" value="1"/>
</dbReference>
<dbReference type="InterPro" id="IPR018097">
    <property type="entry name" value="EGF_Ca-bd_CS"/>
</dbReference>
<dbReference type="InterPro" id="IPR001846">
    <property type="entry name" value="VWF_type-D"/>
</dbReference>